<evidence type="ECO:0000256" key="5">
    <source>
        <dbReference type="ARBA" id="ARBA00023125"/>
    </source>
</evidence>
<dbReference type="InterPro" id="IPR043135">
    <property type="entry name" value="Fur_C"/>
</dbReference>
<proteinExistence type="inferred from homology"/>
<dbReference type="PANTHER" id="PTHR33202">
    <property type="entry name" value="ZINC UPTAKE REGULATION PROTEIN"/>
    <property type="match status" value="1"/>
</dbReference>
<dbReference type="SUPFAM" id="SSF46785">
    <property type="entry name" value="Winged helix' DNA-binding domain"/>
    <property type="match status" value="1"/>
</dbReference>
<evidence type="ECO:0000256" key="4">
    <source>
        <dbReference type="ARBA" id="ARBA00023015"/>
    </source>
</evidence>
<dbReference type="InterPro" id="IPR036390">
    <property type="entry name" value="WH_DNA-bd_sf"/>
</dbReference>
<dbReference type="PANTHER" id="PTHR33202:SF7">
    <property type="entry name" value="FERRIC UPTAKE REGULATION PROTEIN"/>
    <property type="match status" value="1"/>
</dbReference>
<keyword evidence="2" id="KW-0678">Repressor</keyword>
<keyword evidence="8" id="KW-1185">Reference proteome</keyword>
<dbReference type="InterPro" id="IPR036388">
    <property type="entry name" value="WH-like_DNA-bd_sf"/>
</dbReference>
<gene>
    <name evidence="7" type="ORF">GCM10023082_61770</name>
</gene>
<dbReference type="Proteomes" id="UP001499884">
    <property type="component" value="Unassembled WGS sequence"/>
</dbReference>
<name>A0ABP7GA30_9ACTN</name>
<evidence type="ECO:0000256" key="1">
    <source>
        <dbReference type="ARBA" id="ARBA00007957"/>
    </source>
</evidence>
<dbReference type="RefSeq" id="WP_345654911.1">
    <property type="nucleotide sequence ID" value="NZ_BAABEP010000079.1"/>
</dbReference>
<keyword evidence="6" id="KW-0804">Transcription</keyword>
<dbReference type="InterPro" id="IPR002481">
    <property type="entry name" value="FUR"/>
</dbReference>
<keyword evidence="4" id="KW-0805">Transcription regulation</keyword>
<keyword evidence="3" id="KW-0862">Zinc</keyword>
<evidence type="ECO:0000256" key="3">
    <source>
        <dbReference type="ARBA" id="ARBA00022833"/>
    </source>
</evidence>
<evidence type="ECO:0000256" key="6">
    <source>
        <dbReference type="ARBA" id="ARBA00023163"/>
    </source>
</evidence>
<accession>A0ABP7GA30</accession>
<dbReference type="Gene3D" id="1.10.10.10">
    <property type="entry name" value="Winged helix-like DNA-binding domain superfamily/Winged helix DNA-binding domain"/>
    <property type="match status" value="1"/>
</dbReference>
<dbReference type="Gene3D" id="3.30.1490.190">
    <property type="match status" value="1"/>
</dbReference>
<evidence type="ECO:0008006" key="9">
    <source>
        <dbReference type="Google" id="ProtNLM"/>
    </source>
</evidence>
<reference evidence="8" key="1">
    <citation type="journal article" date="2019" name="Int. J. Syst. Evol. Microbiol.">
        <title>The Global Catalogue of Microorganisms (GCM) 10K type strain sequencing project: providing services to taxonomists for standard genome sequencing and annotation.</title>
        <authorList>
            <consortium name="The Broad Institute Genomics Platform"/>
            <consortium name="The Broad Institute Genome Sequencing Center for Infectious Disease"/>
            <person name="Wu L."/>
            <person name="Ma J."/>
        </authorList>
    </citation>
    <scope>NUCLEOTIDE SEQUENCE [LARGE SCALE GENOMIC DNA]</scope>
    <source>
        <strain evidence="8">JCM 30846</strain>
    </source>
</reference>
<dbReference type="EMBL" id="BAABEP010000079">
    <property type="protein sequence ID" value="GAA3758868.1"/>
    <property type="molecule type" value="Genomic_DNA"/>
</dbReference>
<evidence type="ECO:0000313" key="8">
    <source>
        <dbReference type="Proteomes" id="UP001499884"/>
    </source>
</evidence>
<dbReference type="Pfam" id="PF01475">
    <property type="entry name" value="FUR"/>
    <property type="match status" value="1"/>
</dbReference>
<evidence type="ECO:0000256" key="2">
    <source>
        <dbReference type="ARBA" id="ARBA00022491"/>
    </source>
</evidence>
<organism evidence="7 8">
    <name type="scientific">Streptomyces tremellae</name>
    <dbReference type="NCBI Taxonomy" id="1124239"/>
    <lineage>
        <taxon>Bacteria</taxon>
        <taxon>Bacillati</taxon>
        <taxon>Actinomycetota</taxon>
        <taxon>Actinomycetes</taxon>
        <taxon>Kitasatosporales</taxon>
        <taxon>Streptomycetaceae</taxon>
        <taxon>Streptomyces</taxon>
    </lineage>
</organism>
<evidence type="ECO:0000313" key="7">
    <source>
        <dbReference type="EMBL" id="GAA3758868.1"/>
    </source>
</evidence>
<comment type="caution">
    <text evidence="7">The sequence shown here is derived from an EMBL/GenBank/DDBJ whole genome shotgun (WGS) entry which is preliminary data.</text>
</comment>
<comment type="similarity">
    <text evidence="1">Belongs to the Fur family.</text>
</comment>
<keyword evidence="5" id="KW-0238">DNA-binding</keyword>
<sequence>MNERTTPVLLRDVMDRFGDLGGRVRDRLHAQRLRATPARIAVMAALTDAPGVDRRDLAPAPAAATRAVPGHLTVLGLQRAVAGLGVPLDGATVYRTVTTLQELGLVHHVAIRDRAARYGLSDPAHHHAVCAECGTLRSVPAQQLAHLLDAAAGLADLAPQECGALTLHGRCAACRTGAARPPRSAGAPVRRDG</sequence>
<protein>
    <recommendedName>
        <fullName evidence="9">Fur family transcriptional regulator</fullName>
    </recommendedName>
</protein>